<accession>A0A0G1P235</accession>
<proteinExistence type="predicted"/>
<feature type="transmembrane region" description="Helical" evidence="1">
    <location>
        <begin position="7"/>
        <end position="27"/>
    </location>
</feature>
<protein>
    <submittedName>
        <fullName evidence="2">Uncharacterized protein</fullName>
    </submittedName>
</protein>
<evidence type="ECO:0000313" key="3">
    <source>
        <dbReference type="Proteomes" id="UP000034368"/>
    </source>
</evidence>
<gene>
    <name evidence="2" type="ORF">UW90_C0001G0022</name>
</gene>
<keyword evidence="1" id="KW-1133">Transmembrane helix</keyword>
<comment type="caution">
    <text evidence="2">The sequence shown here is derived from an EMBL/GenBank/DDBJ whole genome shotgun (WGS) entry which is preliminary data.</text>
</comment>
<sequence length="129" mass="14438">MRIKICLICVLVSGLWLILSAGIAWSFLAADKLIIPISLLMGGTVIGISDMGPKRLAWANRKSRLWKLIIIVIGFPLAYLAVTNISVPVVIADFIFLLVIASLFFIKREPEHSLQENVRKIEKQMEECC</sequence>
<organism evidence="2 3">
    <name type="scientific">Candidatus Yanofskybacteria bacterium GW2011_GWB1_45_11</name>
    <dbReference type="NCBI Taxonomy" id="1619026"/>
    <lineage>
        <taxon>Bacteria</taxon>
        <taxon>Candidatus Yanofskyibacteriota</taxon>
    </lineage>
</organism>
<dbReference type="Proteomes" id="UP000034368">
    <property type="component" value="Unassembled WGS sequence"/>
</dbReference>
<feature type="transmembrane region" description="Helical" evidence="1">
    <location>
        <begin position="88"/>
        <end position="106"/>
    </location>
</feature>
<evidence type="ECO:0000256" key="1">
    <source>
        <dbReference type="SAM" id="Phobius"/>
    </source>
</evidence>
<feature type="transmembrane region" description="Helical" evidence="1">
    <location>
        <begin position="33"/>
        <end position="53"/>
    </location>
</feature>
<feature type="transmembrane region" description="Helical" evidence="1">
    <location>
        <begin position="65"/>
        <end position="82"/>
    </location>
</feature>
<dbReference type="AlphaFoldDB" id="A0A0G1P235"/>
<reference evidence="2 3" key="1">
    <citation type="journal article" date="2015" name="Nature">
        <title>rRNA introns, odd ribosomes, and small enigmatic genomes across a large radiation of phyla.</title>
        <authorList>
            <person name="Brown C.T."/>
            <person name="Hug L.A."/>
            <person name="Thomas B.C."/>
            <person name="Sharon I."/>
            <person name="Castelle C.J."/>
            <person name="Singh A."/>
            <person name="Wilkins M.J."/>
            <person name="Williams K.H."/>
            <person name="Banfield J.F."/>
        </authorList>
    </citation>
    <scope>NUCLEOTIDE SEQUENCE [LARGE SCALE GENOMIC DNA]</scope>
</reference>
<dbReference type="EMBL" id="LCKD01000001">
    <property type="protein sequence ID" value="KKT90434.1"/>
    <property type="molecule type" value="Genomic_DNA"/>
</dbReference>
<keyword evidence="1" id="KW-0472">Membrane</keyword>
<name>A0A0G1P235_9BACT</name>
<keyword evidence="1" id="KW-0812">Transmembrane</keyword>
<evidence type="ECO:0000313" key="2">
    <source>
        <dbReference type="EMBL" id="KKT90434.1"/>
    </source>
</evidence>